<dbReference type="Gene3D" id="1.20.5.170">
    <property type="match status" value="1"/>
</dbReference>
<keyword evidence="8" id="KW-0539">Nucleus</keyword>
<dbReference type="Ensembl" id="ENSCPBT00000034971.1">
    <property type="protein sequence ID" value="ENSCPBP00000029710.1"/>
    <property type="gene ID" value="ENSCPBG00000020929.1"/>
</dbReference>
<dbReference type="GO" id="GO:0045595">
    <property type="term" value="P:regulation of cell differentiation"/>
    <property type="evidence" value="ECO:0007669"/>
    <property type="project" value="TreeGrafter"/>
</dbReference>
<reference evidence="11" key="1">
    <citation type="submission" date="2025-08" db="UniProtKB">
        <authorList>
            <consortium name="Ensembl"/>
        </authorList>
    </citation>
    <scope>IDENTIFICATION</scope>
</reference>
<dbReference type="GO" id="GO:0005634">
    <property type="term" value="C:nucleus"/>
    <property type="evidence" value="ECO:0007669"/>
    <property type="project" value="UniProtKB-SubCell"/>
</dbReference>
<comment type="subcellular location">
    <subcellularLocation>
        <location evidence="1">Nucleus</location>
    </subcellularLocation>
</comment>
<protein>
    <submittedName>
        <fullName evidence="11">CCAAT enhancer binding protein delta</fullName>
    </submittedName>
</protein>
<proteinExistence type="inferred from homology"/>
<keyword evidence="6" id="KW-0010">Activator</keyword>
<keyword evidence="5" id="KW-0238">DNA-binding</keyword>
<reference evidence="11" key="2">
    <citation type="submission" date="2025-09" db="UniProtKB">
        <authorList>
            <consortium name="Ensembl"/>
        </authorList>
    </citation>
    <scope>IDENTIFICATION</scope>
</reference>
<sequence length="502" mass="53930">MRTASPAACPRHWHHRRVPSSSQRSLHGLWLCGGSSPTTPHLLLQQRFTRHSLRSRLRCSPAPAVSPPGSGAGQTPPLALHRPGARGIPVTLSPRHWGRGRGRGCIKAGQAAAPRFRLAAPGLELTPCLHRPGRSWRTQRDTPPLASRGRRRPERSQQQPPAQPDSGGGTTHLLRSPRPCNSCAAPARSPMSAAALYSLDSPACYRNWSLEPANFYDTKAGGGGLSPSCKPGSGGMSTEEQGGGGGSSSLAELSAAAPAMYEDESAIDFSSYIDSMSAVPNLELCNDELFADLFNSNHKAERGGDYGEYLPPAGRDPAKDFGGALLCGEPRPGSSSAPRAALKREPDWSDRDLSSSLLPSQVATCAQTIMNLSGQPTPPTSPEPAGSSSPSSCSTRSPSSSSSCGQGQPAGKERSGKKWVDRFSPEYRQRRERNNIAVRKSRDKAKRRNQEMQQKLLELSAENEKLHKKIEQLSRDLTSLRHFFKQLPGASFLQPGSGTDCR</sequence>
<evidence type="ECO:0000313" key="11">
    <source>
        <dbReference type="Ensembl" id="ENSCPBP00000029710.1"/>
    </source>
</evidence>
<dbReference type="InterPro" id="IPR031106">
    <property type="entry name" value="C/EBP"/>
</dbReference>
<evidence type="ECO:0000256" key="1">
    <source>
        <dbReference type="ARBA" id="ARBA00004123"/>
    </source>
</evidence>
<dbReference type="InterPro" id="IPR046347">
    <property type="entry name" value="bZIP_sf"/>
</dbReference>
<dbReference type="GO" id="GO:0006351">
    <property type="term" value="P:DNA-templated transcription"/>
    <property type="evidence" value="ECO:0007669"/>
    <property type="project" value="InterPro"/>
</dbReference>
<comment type="similarity">
    <text evidence="2">Belongs to the bZIP family. C/EBP subfamily.</text>
</comment>
<keyword evidence="7" id="KW-0804">Transcription</keyword>
<dbReference type="GeneTree" id="ENSGT00940000163032"/>
<keyword evidence="3" id="KW-1017">Isopeptide bond</keyword>
<evidence type="ECO:0000256" key="9">
    <source>
        <dbReference type="SAM" id="MobiDB-lite"/>
    </source>
</evidence>
<dbReference type="PANTHER" id="PTHR23334">
    <property type="entry name" value="CCAAT/ENHANCER BINDING PROTEIN"/>
    <property type="match status" value="1"/>
</dbReference>
<dbReference type="GO" id="GO:0000978">
    <property type="term" value="F:RNA polymerase II cis-regulatory region sequence-specific DNA binding"/>
    <property type="evidence" value="ECO:0007669"/>
    <property type="project" value="TreeGrafter"/>
</dbReference>
<name>A0A8C3I9Y1_CHRPI</name>
<dbReference type="PROSITE" id="PS50217">
    <property type="entry name" value="BZIP"/>
    <property type="match status" value="1"/>
</dbReference>
<dbReference type="FunFam" id="1.20.5.170:FF:000028">
    <property type="entry name" value="CCAAT/enhancer-binding protein beta"/>
    <property type="match status" value="1"/>
</dbReference>
<evidence type="ECO:0000256" key="2">
    <source>
        <dbReference type="ARBA" id="ARBA00006951"/>
    </source>
</evidence>
<dbReference type="Pfam" id="PF07716">
    <property type="entry name" value="bZIP_2"/>
    <property type="match status" value="1"/>
</dbReference>
<dbReference type="SUPFAM" id="SSF57959">
    <property type="entry name" value="Leucine zipper domain"/>
    <property type="match status" value="1"/>
</dbReference>
<feature type="compositionally biased region" description="Basic and acidic residues" evidence="9">
    <location>
        <begin position="342"/>
        <end position="353"/>
    </location>
</feature>
<feature type="region of interest" description="Disordered" evidence="9">
    <location>
        <begin position="226"/>
        <end position="250"/>
    </location>
</feature>
<keyword evidence="12" id="KW-1185">Reference proteome</keyword>
<evidence type="ECO:0000256" key="5">
    <source>
        <dbReference type="ARBA" id="ARBA00023125"/>
    </source>
</evidence>
<gene>
    <name evidence="11" type="primary">CEBPD</name>
</gene>
<feature type="region of interest" description="Disordered" evidence="9">
    <location>
        <begin position="59"/>
        <end position="84"/>
    </location>
</feature>
<feature type="region of interest" description="Disordered" evidence="9">
    <location>
        <begin position="127"/>
        <end position="177"/>
    </location>
</feature>
<evidence type="ECO:0000256" key="3">
    <source>
        <dbReference type="ARBA" id="ARBA00022499"/>
    </source>
</evidence>
<dbReference type="SMART" id="SM00338">
    <property type="entry name" value="BRLZ"/>
    <property type="match status" value="1"/>
</dbReference>
<feature type="domain" description="BZIP" evidence="10">
    <location>
        <begin position="424"/>
        <end position="487"/>
    </location>
</feature>
<evidence type="ECO:0000256" key="4">
    <source>
        <dbReference type="ARBA" id="ARBA00023015"/>
    </source>
</evidence>
<dbReference type="CDD" id="cd14714">
    <property type="entry name" value="bZIP_CEBPD"/>
    <property type="match status" value="1"/>
</dbReference>
<evidence type="ECO:0000259" key="10">
    <source>
        <dbReference type="PROSITE" id="PS50217"/>
    </source>
</evidence>
<feature type="region of interest" description="Disordered" evidence="9">
    <location>
        <begin position="371"/>
        <end position="451"/>
    </location>
</feature>
<dbReference type="PANTHER" id="PTHR23334:SF3">
    <property type="entry name" value="CCAAT_ENHANCER-BINDING PROTEIN DELTA"/>
    <property type="match status" value="1"/>
</dbReference>
<dbReference type="InterPro" id="IPR004827">
    <property type="entry name" value="bZIP"/>
</dbReference>
<feature type="compositionally biased region" description="Low complexity" evidence="9">
    <location>
        <begin position="60"/>
        <end position="69"/>
    </location>
</feature>
<feature type="compositionally biased region" description="Basic and acidic residues" evidence="9">
    <location>
        <begin position="411"/>
        <end position="434"/>
    </location>
</feature>
<feature type="region of interest" description="Disordered" evidence="9">
    <location>
        <begin position="312"/>
        <end position="354"/>
    </location>
</feature>
<evidence type="ECO:0000313" key="12">
    <source>
        <dbReference type="Proteomes" id="UP000694380"/>
    </source>
</evidence>
<organism evidence="11 12">
    <name type="scientific">Chrysemys picta bellii</name>
    <name type="common">Western painted turtle</name>
    <name type="synonym">Emys bellii</name>
    <dbReference type="NCBI Taxonomy" id="8478"/>
    <lineage>
        <taxon>Eukaryota</taxon>
        <taxon>Metazoa</taxon>
        <taxon>Chordata</taxon>
        <taxon>Craniata</taxon>
        <taxon>Vertebrata</taxon>
        <taxon>Euteleostomi</taxon>
        <taxon>Archelosauria</taxon>
        <taxon>Testudinata</taxon>
        <taxon>Testudines</taxon>
        <taxon>Cryptodira</taxon>
        <taxon>Durocryptodira</taxon>
        <taxon>Testudinoidea</taxon>
        <taxon>Emydidae</taxon>
        <taxon>Chrysemys</taxon>
    </lineage>
</organism>
<feature type="compositionally biased region" description="Low complexity" evidence="9">
    <location>
        <begin position="383"/>
        <end position="410"/>
    </location>
</feature>
<keyword evidence="4" id="KW-0805">Transcription regulation</keyword>
<dbReference type="Proteomes" id="UP000694380">
    <property type="component" value="Unplaced"/>
</dbReference>
<feature type="region of interest" description="Disordered" evidence="9">
    <location>
        <begin position="1"/>
        <end position="20"/>
    </location>
</feature>
<evidence type="ECO:0000256" key="8">
    <source>
        <dbReference type="ARBA" id="ARBA00023242"/>
    </source>
</evidence>
<accession>A0A8C3I9Y1</accession>
<evidence type="ECO:0000256" key="6">
    <source>
        <dbReference type="ARBA" id="ARBA00023159"/>
    </source>
</evidence>
<dbReference type="AlphaFoldDB" id="A0A8C3I9Y1"/>
<dbReference type="GO" id="GO:0000981">
    <property type="term" value="F:DNA-binding transcription factor activity, RNA polymerase II-specific"/>
    <property type="evidence" value="ECO:0007669"/>
    <property type="project" value="TreeGrafter"/>
</dbReference>
<evidence type="ECO:0000256" key="7">
    <source>
        <dbReference type="ARBA" id="ARBA00023163"/>
    </source>
</evidence>